<reference evidence="5" key="1">
    <citation type="submission" date="2020-05" db="EMBL/GenBank/DDBJ databases">
        <authorList>
            <person name="Chiriac C."/>
            <person name="Salcher M."/>
            <person name="Ghai R."/>
            <person name="Kavagutti S V."/>
        </authorList>
    </citation>
    <scope>NUCLEOTIDE SEQUENCE</scope>
</reference>
<gene>
    <name evidence="4" type="ORF">UFOVP1195_13</name>
    <name evidence="5" type="ORF">UFOVP1288_13</name>
    <name evidence="6" type="ORF">UFOVP1409_13</name>
</gene>
<keyword evidence="1" id="KW-0235">DNA replication</keyword>
<dbReference type="Gene3D" id="3.30.420.10">
    <property type="entry name" value="Ribonuclease H-like superfamily/Ribonuclease H"/>
    <property type="match status" value="1"/>
</dbReference>
<dbReference type="EMBL" id="LR797149">
    <property type="protein sequence ID" value="CAB4189725.1"/>
    <property type="molecule type" value="Genomic_DNA"/>
</dbReference>
<dbReference type="SUPFAM" id="SSF56672">
    <property type="entry name" value="DNA/RNA polymerases"/>
    <property type="match status" value="1"/>
</dbReference>
<dbReference type="InterPro" id="IPR001098">
    <property type="entry name" value="DNA-dir_DNA_pol_A_palm_dom"/>
</dbReference>
<organism evidence="5">
    <name type="scientific">uncultured Caudovirales phage</name>
    <dbReference type="NCBI Taxonomy" id="2100421"/>
    <lineage>
        <taxon>Viruses</taxon>
        <taxon>Duplodnaviria</taxon>
        <taxon>Heunggongvirae</taxon>
        <taxon>Uroviricota</taxon>
        <taxon>Caudoviricetes</taxon>
        <taxon>Peduoviridae</taxon>
        <taxon>Maltschvirus</taxon>
        <taxon>Maltschvirus maltsch</taxon>
    </lineage>
</organism>
<feature type="domain" description="DNA-directed DNA polymerase family A palm" evidence="3">
    <location>
        <begin position="329"/>
        <end position="572"/>
    </location>
</feature>
<dbReference type="GO" id="GO:0006302">
    <property type="term" value="P:double-strand break repair"/>
    <property type="evidence" value="ECO:0007669"/>
    <property type="project" value="TreeGrafter"/>
</dbReference>
<dbReference type="GO" id="GO:0039693">
    <property type="term" value="P:viral DNA genome replication"/>
    <property type="evidence" value="ECO:0007669"/>
    <property type="project" value="UniProtKB-KW"/>
</dbReference>
<dbReference type="Gene3D" id="1.10.150.20">
    <property type="entry name" value="5' to 3' exonuclease, C-terminal subdomain"/>
    <property type="match status" value="1"/>
</dbReference>
<evidence type="ECO:0000313" key="6">
    <source>
        <dbReference type="EMBL" id="CAB4204914.1"/>
    </source>
</evidence>
<dbReference type="InterPro" id="IPR036397">
    <property type="entry name" value="RNaseH_sf"/>
</dbReference>
<keyword evidence="5" id="KW-0540">Nuclease</keyword>
<dbReference type="Pfam" id="PF01612">
    <property type="entry name" value="DNA_pol_A_exo1"/>
    <property type="match status" value="1"/>
</dbReference>
<evidence type="ECO:0000313" key="4">
    <source>
        <dbReference type="EMBL" id="CAB4189725.1"/>
    </source>
</evidence>
<keyword evidence="5" id="KW-0269">Exonuclease</keyword>
<dbReference type="InterPro" id="IPR043502">
    <property type="entry name" value="DNA/RNA_pol_sf"/>
</dbReference>
<evidence type="ECO:0000256" key="1">
    <source>
        <dbReference type="ARBA" id="ARBA00022705"/>
    </source>
</evidence>
<dbReference type="GO" id="GO:0003887">
    <property type="term" value="F:DNA-directed DNA polymerase activity"/>
    <property type="evidence" value="ECO:0007669"/>
    <property type="project" value="InterPro"/>
</dbReference>
<dbReference type="Gene3D" id="3.30.70.370">
    <property type="match status" value="1"/>
</dbReference>
<keyword evidence="2" id="KW-1194">Viral DNA replication</keyword>
<dbReference type="GO" id="GO:0008408">
    <property type="term" value="F:3'-5' exonuclease activity"/>
    <property type="evidence" value="ECO:0007669"/>
    <property type="project" value="InterPro"/>
</dbReference>
<keyword evidence="5" id="KW-0378">Hydrolase</keyword>
<dbReference type="GO" id="GO:0003677">
    <property type="term" value="F:DNA binding"/>
    <property type="evidence" value="ECO:0007669"/>
    <property type="project" value="InterPro"/>
</dbReference>
<dbReference type="PANTHER" id="PTHR10133">
    <property type="entry name" value="DNA POLYMERASE I"/>
    <property type="match status" value="1"/>
</dbReference>
<dbReference type="EMBL" id="LR797238">
    <property type="protein sequence ID" value="CAB4195399.1"/>
    <property type="molecule type" value="Genomic_DNA"/>
</dbReference>
<proteinExistence type="predicted"/>
<protein>
    <submittedName>
        <fullName evidence="5">Bifunctional 3'-5' exonuclease/DNA polymerase</fullName>
    </submittedName>
</protein>
<dbReference type="InterPro" id="IPR002562">
    <property type="entry name" value="3'-5'_exonuclease_dom"/>
</dbReference>
<evidence type="ECO:0000256" key="2">
    <source>
        <dbReference type="ARBA" id="ARBA00023109"/>
    </source>
</evidence>
<evidence type="ECO:0000313" key="5">
    <source>
        <dbReference type="EMBL" id="CAB4195399.1"/>
    </source>
</evidence>
<dbReference type="SMART" id="SM00482">
    <property type="entry name" value="POLAc"/>
    <property type="match status" value="1"/>
</dbReference>
<accession>A0A6J5REC6</accession>
<dbReference type="InterPro" id="IPR002298">
    <property type="entry name" value="DNA_polymerase_A"/>
</dbReference>
<dbReference type="SUPFAM" id="SSF53098">
    <property type="entry name" value="Ribonuclease H-like"/>
    <property type="match status" value="1"/>
</dbReference>
<dbReference type="InterPro" id="IPR012337">
    <property type="entry name" value="RNaseH-like_sf"/>
</dbReference>
<dbReference type="GO" id="GO:0006261">
    <property type="term" value="P:DNA-templated DNA replication"/>
    <property type="evidence" value="ECO:0007669"/>
    <property type="project" value="InterPro"/>
</dbReference>
<dbReference type="EMBL" id="LR797352">
    <property type="protein sequence ID" value="CAB4204914.1"/>
    <property type="molecule type" value="Genomic_DNA"/>
</dbReference>
<dbReference type="PANTHER" id="PTHR10133:SF27">
    <property type="entry name" value="DNA POLYMERASE NU"/>
    <property type="match status" value="1"/>
</dbReference>
<name>A0A6J5REC6_9CAUD</name>
<dbReference type="PRINTS" id="PR00868">
    <property type="entry name" value="DNAPOLI"/>
</dbReference>
<evidence type="ECO:0000259" key="3">
    <source>
        <dbReference type="SMART" id="SM00482"/>
    </source>
</evidence>
<sequence>MNVIVFDTETFYSKEYSLSKLTQEAYIRSTEFEVIGVSVKVDGGPTEWFSGTHEETKAFLDRFPFESSAVVAHNAAFDVAILGWHFGIKPKRIVDTLSMARALGQPSVSLANLVKVYGLGEKGTEVVAALGKRRADFTEEELAAYGAYCCNDTELTYALFNVLVSGFPLEELKLIDLTIRMFTEPKLELDAQELVDYLGDVEHAKLAWLSAVKCEREDLMSNPRFAQELRNMGVEPPMKISPTTGKETYAFSKTDEAFMALLEHEHLGVQTLMAARLGTKSTIEETRTKRLIDIAARGTLPVPLTYYGAHTGRWSGAGGSVNMQNLPRNGVIKKSIKAPKGQVLLGGDSSQIEARTLAWLAEQDDLVEAFDRGEDVYKQMASKIYNKAEKDIDKIERFVGKTVILGCGYGTGWAKLQATLKTSKPSVTMTEDEARDTISTYRSSYSKIPELWESAKGVFAAIIGDQSYSFGRNGLLQVDGQEGIRLPNRMFLRYPNLRNQRNEETGKQEYVYDTKKGRSTITTRIYASKVIENVCQALARIIIGEQMLRINRKYPVVMTVHDSIVALVPEGEAELAKEYMEMAMRIRPDWALELPLNCEVGYGPTYYDCK</sequence>
<dbReference type="Pfam" id="PF00476">
    <property type="entry name" value="DNA_pol_A"/>
    <property type="match status" value="1"/>
</dbReference>